<dbReference type="AlphaFoldDB" id="A0A9J6A998"/>
<reference evidence="1 2" key="1">
    <citation type="submission" date="2020-09" db="EMBL/GenBank/DDBJ databases">
        <title>De no assembly of potato wild relative species, Solanum commersonii.</title>
        <authorList>
            <person name="Cho K."/>
        </authorList>
    </citation>
    <scope>NUCLEOTIDE SEQUENCE [LARGE SCALE GENOMIC DNA]</scope>
    <source>
        <strain evidence="1">LZ3.2</strain>
        <tissue evidence="1">Leaf</tissue>
    </source>
</reference>
<evidence type="ECO:0000313" key="2">
    <source>
        <dbReference type="Proteomes" id="UP000824120"/>
    </source>
</evidence>
<proteinExistence type="predicted"/>
<protein>
    <submittedName>
        <fullName evidence="1">Uncharacterized protein</fullName>
    </submittedName>
</protein>
<evidence type="ECO:0000313" key="1">
    <source>
        <dbReference type="EMBL" id="KAG5620892.1"/>
    </source>
</evidence>
<organism evidence="1 2">
    <name type="scientific">Solanum commersonii</name>
    <name type="common">Commerson's wild potato</name>
    <name type="synonym">Commerson's nightshade</name>
    <dbReference type="NCBI Taxonomy" id="4109"/>
    <lineage>
        <taxon>Eukaryota</taxon>
        <taxon>Viridiplantae</taxon>
        <taxon>Streptophyta</taxon>
        <taxon>Embryophyta</taxon>
        <taxon>Tracheophyta</taxon>
        <taxon>Spermatophyta</taxon>
        <taxon>Magnoliopsida</taxon>
        <taxon>eudicotyledons</taxon>
        <taxon>Gunneridae</taxon>
        <taxon>Pentapetalae</taxon>
        <taxon>asterids</taxon>
        <taxon>lamiids</taxon>
        <taxon>Solanales</taxon>
        <taxon>Solanaceae</taxon>
        <taxon>Solanoideae</taxon>
        <taxon>Solaneae</taxon>
        <taxon>Solanum</taxon>
    </lineage>
</organism>
<keyword evidence="2" id="KW-1185">Reference proteome</keyword>
<comment type="caution">
    <text evidence="1">The sequence shown here is derived from an EMBL/GenBank/DDBJ whole genome shotgun (WGS) entry which is preliminary data.</text>
</comment>
<accession>A0A9J6A998</accession>
<dbReference type="EMBL" id="JACXVP010000002">
    <property type="protein sequence ID" value="KAG5620892.1"/>
    <property type="molecule type" value="Genomic_DNA"/>
</dbReference>
<gene>
    <name evidence="1" type="ORF">H5410_006110</name>
</gene>
<sequence length="104" mass="11889">MPYLQANVPNQEWSLDQIQRGPDSIQQLHRPQFQVQPHYLSINNSFNNSCLSPQTNVSGGLQQQHEPLFEMLGSQGLQYSIIGNINFRPAMTLNNEDNHTKKNL</sequence>
<name>A0A9J6A998_SOLCO</name>
<dbReference type="Proteomes" id="UP000824120">
    <property type="component" value="Chromosome 2"/>
</dbReference>
<dbReference type="OrthoDB" id="1304696at2759"/>